<protein>
    <submittedName>
        <fullName evidence="2">Putative secreted protein</fullName>
    </submittedName>
</protein>
<evidence type="ECO:0000313" key="2">
    <source>
        <dbReference type="EMBL" id="JAC27498.1"/>
    </source>
</evidence>
<accession>A0A023G3Q8</accession>
<feature type="chain" id="PRO_5001520554" evidence="1">
    <location>
        <begin position="19"/>
        <end position="89"/>
    </location>
</feature>
<feature type="signal peptide" evidence="1">
    <location>
        <begin position="1"/>
        <end position="18"/>
    </location>
</feature>
<name>A0A023G3Q8_AMBTT</name>
<reference evidence="2" key="1">
    <citation type="submission" date="2014-03" db="EMBL/GenBank/DDBJ databases">
        <title>The sialotranscriptome of Amblyomma triste, Amblyomma parvum and Amblyomma cajennense ticks, uncovered by 454-based RNA-seq.</title>
        <authorList>
            <person name="Garcia G.R."/>
            <person name="Gardinassi L.G."/>
            <person name="Ribeiro J.M."/>
            <person name="Anatriello E."/>
            <person name="Ferreira B.R."/>
            <person name="Moreira H.N."/>
            <person name="Mafra C."/>
            <person name="Olegario M.M."/>
            <person name="Szabo P.J."/>
            <person name="Miranda-Santos I.K."/>
            <person name="Maruyama S.R."/>
        </authorList>
    </citation>
    <scope>NUCLEOTIDE SEQUENCE</scope>
    <source>
        <strain evidence="2">Mato Grasso do Sul</strain>
        <tissue evidence="2">Salivary glands</tissue>
    </source>
</reference>
<dbReference type="AlphaFoldDB" id="A0A023G3Q8"/>
<sequence length="89" mass="10262">MTMLVHLVYCHFIGDVCAFTGKFQHSQSSCVPFLSSQELGVVREILHPYLHVRAQTHIRQCCTTLPRWCIRRARMAFTHVCMGRNQLGT</sequence>
<organism evidence="2">
    <name type="scientific">Amblyomma triste</name>
    <name type="common">Neotropical tick</name>
    <dbReference type="NCBI Taxonomy" id="251400"/>
    <lineage>
        <taxon>Eukaryota</taxon>
        <taxon>Metazoa</taxon>
        <taxon>Ecdysozoa</taxon>
        <taxon>Arthropoda</taxon>
        <taxon>Chelicerata</taxon>
        <taxon>Arachnida</taxon>
        <taxon>Acari</taxon>
        <taxon>Parasitiformes</taxon>
        <taxon>Ixodida</taxon>
        <taxon>Ixodoidea</taxon>
        <taxon>Ixodidae</taxon>
        <taxon>Amblyomminae</taxon>
        <taxon>Amblyomma</taxon>
    </lineage>
</organism>
<proteinExistence type="evidence at transcript level"/>
<dbReference type="EMBL" id="GBBM01007920">
    <property type="protein sequence ID" value="JAC27498.1"/>
    <property type="molecule type" value="mRNA"/>
</dbReference>
<evidence type="ECO:0000256" key="1">
    <source>
        <dbReference type="SAM" id="SignalP"/>
    </source>
</evidence>
<keyword evidence="1" id="KW-0732">Signal</keyword>